<dbReference type="Gene3D" id="1.20.1080.10">
    <property type="entry name" value="Glycerol uptake facilitator protein"/>
    <property type="match status" value="1"/>
</dbReference>
<evidence type="ECO:0000313" key="12">
    <source>
        <dbReference type="Proteomes" id="UP001219901"/>
    </source>
</evidence>
<dbReference type="PRINTS" id="PR00783">
    <property type="entry name" value="MINTRINSICP"/>
</dbReference>
<dbReference type="SUPFAM" id="SSF81338">
    <property type="entry name" value="Aquaporin-like"/>
    <property type="match status" value="1"/>
</dbReference>
<sequence>MSELLSGNNLRGLMAELIATFTFVFMGIGAIGAAIGAGLSLAEPFDTAGLIVISLGHGVGIFVGIIVFGRVTGAHINPAVTIAAIISGNIGIIRGVSYIVGQLIGATIAAILIEQFAWPIANLGVHGPSIAVGDALVIEVIVSFFLVFTIFATAIDKRGNAMWAPLAIALVVFVDHLIAVPLTGASMNPARSFGPALAGGYWTDHWIYWAGPIVGGIAAAIAYVMIFGEKADRDKFGTLSLGSE</sequence>
<dbReference type="PROSITE" id="PS00221">
    <property type="entry name" value="MIP"/>
    <property type="match status" value="1"/>
</dbReference>
<evidence type="ECO:0000256" key="2">
    <source>
        <dbReference type="ARBA" id="ARBA00006175"/>
    </source>
</evidence>
<evidence type="ECO:0000256" key="5">
    <source>
        <dbReference type="ARBA" id="ARBA00022692"/>
    </source>
</evidence>
<evidence type="ECO:0000256" key="3">
    <source>
        <dbReference type="ARBA" id="ARBA00022448"/>
    </source>
</evidence>
<name>A0AAJ5ZJT0_9CHLR</name>
<keyword evidence="4" id="KW-1003">Cell membrane</keyword>
<reference evidence="12 13" key="1">
    <citation type="submission" date="2019-11" db="EMBL/GenBank/DDBJ databases">
        <authorList>
            <person name="Cho J.-C."/>
        </authorList>
    </citation>
    <scope>NUCLEOTIDE SEQUENCE [LARGE SCALE GENOMIC DNA]</scope>
    <source>
        <strain evidence="11 12">JH1073</strain>
        <strain evidence="10 13">JH702</strain>
    </source>
</reference>
<feature type="transmembrane region" description="Helical" evidence="9">
    <location>
        <begin position="48"/>
        <end position="68"/>
    </location>
</feature>
<evidence type="ECO:0000256" key="7">
    <source>
        <dbReference type="ARBA" id="ARBA00023136"/>
    </source>
</evidence>
<accession>A0AAJ5ZJT0</accession>
<keyword evidence="3 8" id="KW-0813">Transport</keyword>
<dbReference type="GO" id="GO:0015250">
    <property type="term" value="F:water channel activity"/>
    <property type="evidence" value="ECO:0007669"/>
    <property type="project" value="TreeGrafter"/>
</dbReference>
<dbReference type="InterPro" id="IPR034294">
    <property type="entry name" value="Aquaporin_transptr"/>
</dbReference>
<dbReference type="PANTHER" id="PTHR19139">
    <property type="entry name" value="AQUAPORIN TRANSPORTER"/>
    <property type="match status" value="1"/>
</dbReference>
<feature type="transmembrane region" description="Helical" evidence="9">
    <location>
        <begin position="206"/>
        <end position="226"/>
    </location>
</feature>
<evidence type="ECO:0000256" key="6">
    <source>
        <dbReference type="ARBA" id="ARBA00022989"/>
    </source>
</evidence>
<comment type="subcellular location">
    <subcellularLocation>
        <location evidence="1">Cell membrane</location>
        <topology evidence="1">Multi-pass membrane protein</topology>
    </subcellularLocation>
</comment>
<dbReference type="InterPro" id="IPR023271">
    <property type="entry name" value="Aquaporin-like"/>
</dbReference>
<dbReference type="Proteomes" id="UP001321249">
    <property type="component" value="Unassembled WGS sequence"/>
</dbReference>
<dbReference type="InterPro" id="IPR000425">
    <property type="entry name" value="MIP"/>
</dbReference>
<dbReference type="RefSeq" id="WP_342826130.1">
    <property type="nucleotide sequence ID" value="NZ_CP046146.1"/>
</dbReference>
<gene>
    <name evidence="10" type="ORF">GKO46_11075</name>
    <name evidence="11" type="ORF">GKO48_10465</name>
</gene>
<evidence type="ECO:0000256" key="1">
    <source>
        <dbReference type="ARBA" id="ARBA00004651"/>
    </source>
</evidence>
<dbReference type="AlphaFoldDB" id="A0AAJ5ZJT0"/>
<dbReference type="Proteomes" id="UP001219901">
    <property type="component" value="Chromosome"/>
</dbReference>
<reference evidence="11" key="2">
    <citation type="journal article" date="2023" name="Nat. Commun.">
        <title>Cultivation of marine bacteria of the SAR202 clade.</title>
        <authorList>
            <person name="Lim Y."/>
            <person name="Seo J.H."/>
            <person name="Giovannoni S.J."/>
            <person name="Kang I."/>
            <person name="Cho J.C."/>
        </authorList>
    </citation>
    <scope>NUCLEOTIDE SEQUENCE</scope>
    <source>
        <strain evidence="11">JH1073</strain>
    </source>
</reference>
<evidence type="ECO:0000313" key="13">
    <source>
        <dbReference type="Proteomes" id="UP001321249"/>
    </source>
</evidence>
<proteinExistence type="inferred from homology"/>
<dbReference type="InterPro" id="IPR022357">
    <property type="entry name" value="MIP_CS"/>
</dbReference>
<feature type="transmembrane region" description="Helical" evidence="9">
    <location>
        <begin position="163"/>
        <end position="186"/>
    </location>
</feature>
<keyword evidence="5 8" id="KW-0812">Transmembrane</keyword>
<keyword evidence="7 9" id="KW-0472">Membrane</keyword>
<keyword evidence="12" id="KW-1185">Reference proteome</keyword>
<dbReference type="GO" id="GO:0005886">
    <property type="term" value="C:plasma membrane"/>
    <property type="evidence" value="ECO:0007669"/>
    <property type="project" value="UniProtKB-SubCell"/>
</dbReference>
<evidence type="ECO:0000313" key="11">
    <source>
        <dbReference type="EMBL" id="WFG40022.1"/>
    </source>
</evidence>
<protein>
    <submittedName>
        <fullName evidence="11">Aquaporin</fullName>
    </submittedName>
</protein>
<feature type="transmembrane region" description="Helical" evidence="9">
    <location>
        <begin position="130"/>
        <end position="151"/>
    </location>
</feature>
<evidence type="ECO:0000256" key="9">
    <source>
        <dbReference type="SAM" id="Phobius"/>
    </source>
</evidence>
<comment type="similarity">
    <text evidence="2 8">Belongs to the MIP/aquaporin (TC 1.A.8) family.</text>
</comment>
<dbReference type="Pfam" id="PF00230">
    <property type="entry name" value="MIP"/>
    <property type="match status" value="1"/>
</dbReference>
<evidence type="ECO:0000313" key="10">
    <source>
        <dbReference type="EMBL" id="MDG0867608.1"/>
    </source>
</evidence>
<dbReference type="EMBL" id="WMBE01000003">
    <property type="protein sequence ID" value="MDG0867608.1"/>
    <property type="molecule type" value="Genomic_DNA"/>
</dbReference>
<dbReference type="PANTHER" id="PTHR19139:SF199">
    <property type="entry name" value="MIP17260P"/>
    <property type="match status" value="1"/>
</dbReference>
<feature type="transmembrane region" description="Helical" evidence="9">
    <location>
        <begin position="99"/>
        <end position="118"/>
    </location>
</feature>
<feature type="transmembrane region" description="Helical" evidence="9">
    <location>
        <begin position="20"/>
        <end position="41"/>
    </location>
</feature>
<organism evidence="11 12">
    <name type="scientific">Candidatus Lucifugimonas marina</name>
    <dbReference type="NCBI Taxonomy" id="3038979"/>
    <lineage>
        <taxon>Bacteria</taxon>
        <taxon>Bacillati</taxon>
        <taxon>Chloroflexota</taxon>
        <taxon>Dehalococcoidia</taxon>
        <taxon>SAR202 cluster</taxon>
        <taxon>Candidatus Lucifugimonadales</taxon>
        <taxon>Candidatus Lucifugimonadaceae</taxon>
        <taxon>Candidatus Lucifugimonas</taxon>
    </lineage>
</organism>
<keyword evidence="6 9" id="KW-1133">Transmembrane helix</keyword>
<reference evidence="12" key="3">
    <citation type="submission" date="2023-06" db="EMBL/GenBank/DDBJ databases">
        <title>Pangenomics reveal diversification of enzyme families and niche specialization in globally abundant SAR202 bacteria.</title>
        <authorList>
            <person name="Saw J.H.W."/>
        </authorList>
    </citation>
    <scope>NUCLEOTIDE SEQUENCE [LARGE SCALE GENOMIC DNA]</scope>
    <source>
        <strain evidence="12">JH1073</strain>
    </source>
</reference>
<evidence type="ECO:0000256" key="8">
    <source>
        <dbReference type="RuleBase" id="RU000477"/>
    </source>
</evidence>
<evidence type="ECO:0000256" key="4">
    <source>
        <dbReference type="ARBA" id="ARBA00022475"/>
    </source>
</evidence>
<dbReference type="EMBL" id="CP046147">
    <property type="protein sequence ID" value="WFG40022.1"/>
    <property type="molecule type" value="Genomic_DNA"/>
</dbReference>